<evidence type="ECO:0000313" key="4">
    <source>
        <dbReference type="Proteomes" id="UP000000560"/>
    </source>
</evidence>
<dbReference type="VEuPathDB" id="FungiDB:AN1615"/>
<evidence type="ECO:0000256" key="1">
    <source>
        <dbReference type="SAM" id="Coils"/>
    </source>
</evidence>
<dbReference type="Proteomes" id="UP000000560">
    <property type="component" value="Chromosome VII"/>
</dbReference>
<gene>
    <name evidence="3" type="ORF">ANIA_01615</name>
</gene>
<reference evidence="4" key="1">
    <citation type="journal article" date="2005" name="Nature">
        <title>Sequencing of Aspergillus nidulans and comparative analysis with A. fumigatus and A. oryzae.</title>
        <authorList>
            <person name="Galagan J.E."/>
            <person name="Calvo S.E."/>
            <person name="Cuomo C."/>
            <person name="Ma L.J."/>
            <person name="Wortman J.R."/>
            <person name="Batzoglou S."/>
            <person name="Lee S.I."/>
            <person name="Basturkmen M."/>
            <person name="Spevak C.C."/>
            <person name="Clutterbuck J."/>
            <person name="Kapitonov V."/>
            <person name="Jurka J."/>
            <person name="Scazzocchio C."/>
            <person name="Farman M."/>
            <person name="Butler J."/>
            <person name="Purcell S."/>
            <person name="Harris S."/>
            <person name="Braus G.H."/>
            <person name="Draht O."/>
            <person name="Busch S."/>
            <person name="D'Enfert C."/>
            <person name="Bouchier C."/>
            <person name="Goldman G.H."/>
            <person name="Bell-Pedersen D."/>
            <person name="Griffiths-Jones S."/>
            <person name="Doonan J.H."/>
            <person name="Yu J."/>
            <person name="Vienken K."/>
            <person name="Pain A."/>
            <person name="Freitag M."/>
            <person name="Selker E.U."/>
            <person name="Archer D.B."/>
            <person name="Penalva M.A."/>
            <person name="Oakley B.R."/>
            <person name="Momany M."/>
            <person name="Tanaka T."/>
            <person name="Kumagai T."/>
            <person name="Asai K."/>
            <person name="Machida M."/>
            <person name="Nierman W.C."/>
            <person name="Denning D.W."/>
            <person name="Caddick M."/>
            <person name="Hynes M."/>
            <person name="Paoletti M."/>
            <person name="Fischer R."/>
            <person name="Miller B."/>
            <person name="Dyer P."/>
            <person name="Sachs M.S."/>
            <person name="Osmani S.A."/>
            <person name="Birren B.W."/>
        </authorList>
    </citation>
    <scope>NUCLEOTIDE SEQUENCE [LARGE SCALE GENOMIC DNA]</scope>
    <source>
        <strain evidence="4">FGSC A4 / ATCC 38163 / CBS 112.46 / NRRL 194 / M139</strain>
    </source>
</reference>
<dbReference type="HOGENOM" id="CLU_430218_0_0_1"/>
<name>Q5BCW5_EMENI</name>
<keyword evidence="1" id="KW-0175">Coiled coil</keyword>
<keyword evidence="4" id="KW-1185">Reference proteome</keyword>
<sequence length="636" mass="72254">MSSTLSTPSLSQFPTPNQTPRLPTPPNSPEETHPHIMSAEENEILAQESTRLTESGDDFAPTITSLLNEYTDRMKQIQRRRLAEQKGEHEILYAKLRRQKDSALSGLKQAQDLTTRYKQELDAKVIEEEQLTEKMKTLEKLLAETATQLSDTTKAYAEKEEIWNSVMGPLARLENDNNEIREQLGEIKQQLEGTNASIAEERAISDRNLSELASVRDKLAEEKVQRAAVERRLNEQDDRVRLLSNRIIYLKASKLQLRSELNQARREAEQVNRLRSANEELGARCETLTRDVSDLRDVRHHHEDEIRRMKQQQDTMTGAIHHLTSEVQVEQKRSEQLQSSVSDLEQKRDGLNNQLQHLQGEYNDLTGALANAHEAARRAEICMQWVVIAHRARCRSLKAEVAELKSSRLPKVEAKRSLANIRRGNSPARLGVVERPPVTIRKPRWKNQTVNSITTSAAAYLFWLCKTTGLRSALYALTTSCNHEEIKARCQPGMIQIYQLYPNSKIGATQLKKRLANVGLPKDHDYSRPTSEVTDTKVLVEVHEDRAQEQAQQPAAIPSQFQPEHNNICKATGRILTVRHPRRIQERVAQKDDLGIPSAVLPAHGPSQSCSLGIRVGRRPSYYLRTFGQKPDRGVL</sequence>
<accession>C8VNB2</accession>
<accession>Q5BCW5</accession>
<proteinExistence type="predicted"/>
<dbReference type="Gene3D" id="1.10.287.1490">
    <property type="match status" value="1"/>
</dbReference>
<protein>
    <submittedName>
        <fullName evidence="3">Uncharacterized protein</fullName>
    </submittedName>
</protein>
<dbReference type="EMBL" id="BN001307">
    <property type="protein sequence ID" value="CBF85226.1"/>
    <property type="molecule type" value="Genomic_DNA"/>
</dbReference>
<dbReference type="GeneID" id="2874627"/>
<dbReference type="OrthoDB" id="10255512at2759"/>
<dbReference type="KEGG" id="ani:ANIA_01615"/>
<dbReference type="RefSeq" id="XP_659219.1">
    <property type="nucleotide sequence ID" value="XM_654127.1"/>
</dbReference>
<dbReference type="OMA" id="HINNARA"/>
<feature type="coiled-coil region" evidence="1">
    <location>
        <begin position="79"/>
        <end position="375"/>
    </location>
</feature>
<organism evidence="3 4">
    <name type="scientific">Emericella nidulans (strain FGSC A4 / ATCC 38163 / CBS 112.46 / NRRL 194 / M139)</name>
    <name type="common">Aspergillus nidulans</name>
    <dbReference type="NCBI Taxonomy" id="227321"/>
    <lineage>
        <taxon>Eukaryota</taxon>
        <taxon>Fungi</taxon>
        <taxon>Dikarya</taxon>
        <taxon>Ascomycota</taxon>
        <taxon>Pezizomycotina</taxon>
        <taxon>Eurotiomycetes</taxon>
        <taxon>Eurotiomycetidae</taxon>
        <taxon>Eurotiales</taxon>
        <taxon>Aspergillaceae</taxon>
        <taxon>Aspergillus</taxon>
        <taxon>Aspergillus subgen. Nidulantes</taxon>
    </lineage>
</organism>
<feature type="region of interest" description="Disordered" evidence="2">
    <location>
        <begin position="1"/>
        <end position="34"/>
    </location>
</feature>
<dbReference type="InParanoid" id="Q5BCW5"/>
<feature type="compositionally biased region" description="Polar residues" evidence="2">
    <location>
        <begin position="1"/>
        <end position="21"/>
    </location>
</feature>
<reference evidence="4" key="2">
    <citation type="journal article" date="2009" name="Fungal Genet. Biol.">
        <title>The 2008 update of the Aspergillus nidulans genome annotation: a community effort.</title>
        <authorList>
            <person name="Wortman J.R."/>
            <person name="Gilsenan J.M."/>
            <person name="Joardar V."/>
            <person name="Deegan J."/>
            <person name="Clutterbuck J."/>
            <person name="Andersen M.R."/>
            <person name="Archer D."/>
            <person name="Bencina M."/>
            <person name="Braus G."/>
            <person name="Coutinho P."/>
            <person name="von Dohren H."/>
            <person name="Doonan J."/>
            <person name="Driessen A.J."/>
            <person name="Durek P."/>
            <person name="Espeso E."/>
            <person name="Fekete E."/>
            <person name="Flipphi M."/>
            <person name="Estrada C.G."/>
            <person name="Geysens S."/>
            <person name="Goldman G."/>
            <person name="de Groot P.W."/>
            <person name="Hansen K."/>
            <person name="Harris S.D."/>
            <person name="Heinekamp T."/>
            <person name="Helmstaedt K."/>
            <person name="Henrissat B."/>
            <person name="Hofmann G."/>
            <person name="Homan T."/>
            <person name="Horio T."/>
            <person name="Horiuchi H."/>
            <person name="James S."/>
            <person name="Jones M."/>
            <person name="Karaffa L."/>
            <person name="Karanyi Z."/>
            <person name="Kato M."/>
            <person name="Keller N."/>
            <person name="Kelly D.E."/>
            <person name="Kiel J.A."/>
            <person name="Kim J.M."/>
            <person name="van der Klei I.J."/>
            <person name="Klis F.M."/>
            <person name="Kovalchuk A."/>
            <person name="Krasevec N."/>
            <person name="Kubicek C.P."/>
            <person name="Liu B."/>
            <person name="Maccabe A."/>
            <person name="Meyer V."/>
            <person name="Mirabito P."/>
            <person name="Miskei M."/>
            <person name="Mos M."/>
            <person name="Mullins J."/>
            <person name="Nelson D.R."/>
            <person name="Nielsen J."/>
            <person name="Oakley B.R."/>
            <person name="Osmani S.A."/>
            <person name="Pakula T."/>
            <person name="Paszewski A."/>
            <person name="Paulsen I."/>
            <person name="Pilsyk S."/>
            <person name="Pocsi I."/>
            <person name="Punt P.J."/>
            <person name="Ram A.F."/>
            <person name="Ren Q."/>
            <person name="Robellet X."/>
            <person name="Robson G."/>
            <person name="Seiboth B."/>
            <person name="van Solingen P."/>
            <person name="Specht T."/>
            <person name="Sun J."/>
            <person name="Taheri-Talesh N."/>
            <person name="Takeshita N."/>
            <person name="Ussery D."/>
            <person name="vanKuyk P.A."/>
            <person name="Visser H."/>
            <person name="van de Vondervoort P.J."/>
            <person name="de Vries R.P."/>
            <person name="Walton J."/>
            <person name="Xiang X."/>
            <person name="Xiong Y."/>
            <person name="Zeng A.P."/>
            <person name="Brandt B.W."/>
            <person name="Cornell M.J."/>
            <person name="van den Hondel C.A."/>
            <person name="Visser J."/>
            <person name="Oliver S.G."/>
            <person name="Turner G."/>
        </authorList>
    </citation>
    <scope>GENOME REANNOTATION</scope>
    <source>
        <strain evidence="4">FGSC A4 / ATCC 38163 / CBS 112.46 / NRRL 194 / M139</strain>
    </source>
</reference>
<evidence type="ECO:0000313" key="3">
    <source>
        <dbReference type="EMBL" id="CBF85226.1"/>
    </source>
</evidence>
<dbReference type="AlphaFoldDB" id="Q5BCW5"/>
<evidence type="ECO:0000256" key="2">
    <source>
        <dbReference type="SAM" id="MobiDB-lite"/>
    </source>
</evidence>